<dbReference type="InterPro" id="IPR012606">
    <property type="entry name" value="Ribosomal_uS15_N"/>
</dbReference>
<feature type="compositionally biased region" description="Basic residues" evidence="6">
    <location>
        <begin position="1"/>
        <end position="11"/>
    </location>
</feature>
<dbReference type="SUPFAM" id="SSF47060">
    <property type="entry name" value="S15/NS1 RNA-binding domain"/>
    <property type="match status" value="1"/>
</dbReference>
<evidence type="ECO:0000256" key="2">
    <source>
        <dbReference type="ARBA" id="ARBA00022980"/>
    </source>
</evidence>
<evidence type="ECO:0000256" key="3">
    <source>
        <dbReference type="ARBA" id="ARBA00023274"/>
    </source>
</evidence>
<feature type="region of interest" description="Disordered" evidence="6">
    <location>
        <begin position="1"/>
        <end position="21"/>
    </location>
</feature>
<comment type="subunit">
    <text evidence="4">Part of the 30S ribosomal subunit.</text>
</comment>
<dbReference type="InterPro" id="IPR009068">
    <property type="entry name" value="uS15_NS1_RNA-bd_sf"/>
</dbReference>
<dbReference type="GO" id="GO:0006412">
    <property type="term" value="P:translation"/>
    <property type="evidence" value="ECO:0007669"/>
    <property type="project" value="UniProtKB-UniRule"/>
</dbReference>
<dbReference type="Gene3D" id="4.10.860.130">
    <property type="match status" value="1"/>
</dbReference>
<evidence type="ECO:0000259" key="7">
    <source>
        <dbReference type="SMART" id="SM01386"/>
    </source>
</evidence>
<evidence type="ECO:0000256" key="4">
    <source>
        <dbReference type="HAMAP-Rule" id="MF_01343"/>
    </source>
</evidence>
<dbReference type="AlphaFoldDB" id="A0A7J3VTE2"/>
<gene>
    <name evidence="4" type="primary">rps15</name>
    <name evidence="8" type="ORF">ENM31_01075</name>
</gene>
<accession>A0A7J3VTE2</accession>
<evidence type="ECO:0000256" key="1">
    <source>
        <dbReference type="ARBA" id="ARBA00008434"/>
    </source>
</evidence>
<reference evidence="8" key="1">
    <citation type="journal article" date="2020" name="mSystems">
        <title>Genome- and Community-Level Interaction Insights into Carbon Utilization and Element Cycling Functions of Hydrothermarchaeota in Hydrothermal Sediment.</title>
        <authorList>
            <person name="Zhou Z."/>
            <person name="Liu Y."/>
            <person name="Xu W."/>
            <person name="Pan J."/>
            <person name="Luo Z.H."/>
            <person name="Li M."/>
        </authorList>
    </citation>
    <scope>NUCLEOTIDE SEQUENCE [LARGE SCALE GENOMIC DNA]</scope>
    <source>
        <strain evidence="8">SpSt-1074</strain>
    </source>
</reference>
<dbReference type="GO" id="GO:0003735">
    <property type="term" value="F:structural constituent of ribosome"/>
    <property type="evidence" value="ECO:0007669"/>
    <property type="project" value="InterPro"/>
</dbReference>
<evidence type="ECO:0000256" key="5">
    <source>
        <dbReference type="RuleBase" id="RU003919"/>
    </source>
</evidence>
<dbReference type="SMART" id="SM01387">
    <property type="entry name" value="Ribosomal_S15"/>
    <property type="match status" value="1"/>
</dbReference>
<name>A0A7J3VTE2_CALS0</name>
<evidence type="ECO:0000256" key="6">
    <source>
        <dbReference type="SAM" id="MobiDB-lite"/>
    </source>
</evidence>
<dbReference type="PANTHER" id="PTHR11885:SF6">
    <property type="entry name" value="SMALL RIBOSOMAL SUBUNIT PROTEIN US15"/>
    <property type="match status" value="1"/>
</dbReference>
<comment type="caution">
    <text evidence="8">The sequence shown here is derived from an EMBL/GenBank/DDBJ whole genome shotgun (WGS) entry which is preliminary data.</text>
</comment>
<dbReference type="CDD" id="cd00677">
    <property type="entry name" value="S15_NS1_EPRS_RNA-bind"/>
    <property type="match status" value="1"/>
</dbReference>
<dbReference type="InterPro" id="IPR023029">
    <property type="entry name" value="Ribosomal_uS15_arc_euk"/>
</dbReference>
<dbReference type="HAMAP" id="MF_01343_A">
    <property type="entry name" value="Ribosomal_uS15_A"/>
    <property type="match status" value="1"/>
</dbReference>
<dbReference type="SMART" id="SM01386">
    <property type="entry name" value="Ribosomal_S13_N"/>
    <property type="match status" value="1"/>
</dbReference>
<dbReference type="Gene3D" id="1.10.287.10">
    <property type="entry name" value="S15/NS1, RNA-binding"/>
    <property type="match status" value="1"/>
</dbReference>
<dbReference type="Pfam" id="PF00312">
    <property type="entry name" value="Ribosomal_S15"/>
    <property type="match status" value="1"/>
</dbReference>
<protein>
    <recommendedName>
        <fullName evidence="4">Small ribosomal subunit protein uS15</fullName>
    </recommendedName>
</protein>
<feature type="domain" description="Small ribosomal subunit protein uS15 N-terminal" evidence="7">
    <location>
        <begin position="1"/>
        <end position="60"/>
    </location>
</feature>
<dbReference type="PANTHER" id="PTHR11885">
    <property type="entry name" value="RIBOSOMAL PROTEIN S15P/S13E"/>
    <property type="match status" value="1"/>
</dbReference>
<dbReference type="NCBIfam" id="NF006331">
    <property type="entry name" value="PRK08561.1"/>
    <property type="match status" value="1"/>
</dbReference>
<proteinExistence type="inferred from homology"/>
<keyword evidence="3 4" id="KW-0687">Ribonucleoprotein</keyword>
<keyword evidence="2 4" id="KW-0689">Ribosomal protein</keyword>
<evidence type="ECO:0000313" key="8">
    <source>
        <dbReference type="EMBL" id="HHM43876.1"/>
    </source>
</evidence>
<dbReference type="InterPro" id="IPR000589">
    <property type="entry name" value="Ribosomal_uS15"/>
</dbReference>
<dbReference type="PROSITE" id="PS00362">
    <property type="entry name" value="RIBOSOMAL_S15"/>
    <property type="match status" value="1"/>
</dbReference>
<sequence>MARMHTSRRGRSSSTRPLSKLPPSWVKLTAEEVEGLVVKLAKEGLPPSRIGVVLRDQHAVPLVKSITGKTITQILDEHNLRTPVPEDLSHLLEMIRRMRLHLQKHKSDGYNIHRLQLVESKIRRLTKYYKRRGLLPPDYEPLKA</sequence>
<dbReference type="GO" id="GO:0022627">
    <property type="term" value="C:cytosolic small ribosomal subunit"/>
    <property type="evidence" value="ECO:0007669"/>
    <property type="project" value="TreeGrafter"/>
</dbReference>
<dbReference type="EMBL" id="DRXH01000041">
    <property type="protein sequence ID" value="HHM43876.1"/>
    <property type="molecule type" value="Genomic_DNA"/>
</dbReference>
<organism evidence="8">
    <name type="scientific">Caldiarchaeum subterraneum</name>
    <dbReference type="NCBI Taxonomy" id="311458"/>
    <lineage>
        <taxon>Archaea</taxon>
        <taxon>Nitrososphaerota</taxon>
        <taxon>Candidatus Caldarchaeales</taxon>
        <taxon>Candidatus Caldarchaeaceae</taxon>
        <taxon>Candidatus Caldarchaeum</taxon>
    </lineage>
</organism>
<dbReference type="Pfam" id="PF08069">
    <property type="entry name" value="Ribosomal_S13_N"/>
    <property type="match status" value="1"/>
</dbReference>
<comment type="similarity">
    <text evidence="1 4 5">Belongs to the universal ribosomal protein uS15 family.</text>
</comment>
<dbReference type="FunFam" id="4.10.860.130:FF:000001">
    <property type="entry name" value="40S ribosomal protein S13"/>
    <property type="match status" value="1"/>
</dbReference>
<dbReference type="GO" id="GO:0070181">
    <property type="term" value="F:small ribosomal subunit rRNA binding"/>
    <property type="evidence" value="ECO:0007669"/>
    <property type="project" value="TreeGrafter"/>
</dbReference>